<accession>A0A382EG92</accession>
<proteinExistence type="predicted"/>
<organism evidence="2">
    <name type="scientific">marine metagenome</name>
    <dbReference type="NCBI Taxonomy" id="408172"/>
    <lineage>
        <taxon>unclassified sequences</taxon>
        <taxon>metagenomes</taxon>
        <taxon>ecological metagenomes</taxon>
    </lineage>
</organism>
<feature type="non-terminal residue" evidence="2">
    <location>
        <position position="80"/>
    </location>
</feature>
<dbReference type="AlphaFoldDB" id="A0A382EG92"/>
<gene>
    <name evidence="2" type="ORF">METZ01_LOCUS202339</name>
</gene>
<evidence type="ECO:0000313" key="2">
    <source>
        <dbReference type="EMBL" id="SVB49485.1"/>
    </source>
</evidence>
<protein>
    <submittedName>
        <fullName evidence="2">Uncharacterized protein</fullName>
    </submittedName>
</protein>
<evidence type="ECO:0000256" key="1">
    <source>
        <dbReference type="SAM" id="Phobius"/>
    </source>
</evidence>
<reference evidence="2" key="1">
    <citation type="submission" date="2018-05" db="EMBL/GenBank/DDBJ databases">
        <authorList>
            <person name="Lanie J.A."/>
            <person name="Ng W.-L."/>
            <person name="Kazmierczak K.M."/>
            <person name="Andrzejewski T.M."/>
            <person name="Davidsen T.M."/>
            <person name="Wayne K.J."/>
            <person name="Tettelin H."/>
            <person name="Glass J.I."/>
            <person name="Rusch D."/>
            <person name="Podicherti R."/>
            <person name="Tsui H.-C.T."/>
            <person name="Winkler M.E."/>
        </authorList>
    </citation>
    <scope>NUCLEOTIDE SEQUENCE</scope>
</reference>
<sequence>MSSRKSKLLPIGITMVVLIAIATYFKFNRTEPDKTEGIILSKKSPPVLGLLPEFELTDQTVETFGSRQLRGKAWIANFIF</sequence>
<dbReference type="EMBL" id="UINC01044265">
    <property type="protein sequence ID" value="SVB49485.1"/>
    <property type="molecule type" value="Genomic_DNA"/>
</dbReference>
<feature type="transmembrane region" description="Helical" evidence="1">
    <location>
        <begin position="7"/>
        <end position="25"/>
    </location>
</feature>
<keyword evidence="1" id="KW-0472">Membrane</keyword>
<keyword evidence="1" id="KW-1133">Transmembrane helix</keyword>
<name>A0A382EG92_9ZZZZ</name>
<keyword evidence="1" id="KW-0812">Transmembrane</keyword>